<dbReference type="Proteomes" id="UP000626092">
    <property type="component" value="Unassembled WGS sequence"/>
</dbReference>
<protein>
    <submittedName>
        <fullName evidence="2">Uncharacterized protein</fullName>
    </submittedName>
</protein>
<accession>A0A834GRM1</accession>
<comment type="caution">
    <text evidence="2">The sequence shown here is derived from an EMBL/GenBank/DDBJ whole genome shotgun (WGS) entry which is preliminary data.</text>
</comment>
<dbReference type="OrthoDB" id="998583at2759"/>
<proteinExistence type="predicted"/>
<gene>
    <name evidence="2" type="ORF">RHSIM_Rhsim07G0223200</name>
</gene>
<evidence type="ECO:0000313" key="3">
    <source>
        <dbReference type="Proteomes" id="UP000626092"/>
    </source>
</evidence>
<sequence>MAPPMCGQFTCRALRKKSSSTSPMKSLCIVFVVLLLMMGTQFGGVHCRALRELKSTTTAEQVEADELMAAAKFDVSSRNSSSGSSSSVRGFSFKSVSGPSPKGPGN</sequence>
<feature type="region of interest" description="Disordered" evidence="1">
    <location>
        <begin position="75"/>
        <end position="106"/>
    </location>
</feature>
<evidence type="ECO:0000256" key="1">
    <source>
        <dbReference type="SAM" id="MobiDB-lite"/>
    </source>
</evidence>
<organism evidence="2 3">
    <name type="scientific">Rhododendron simsii</name>
    <name type="common">Sims's rhododendron</name>
    <dbReference type="NCBI Taxonomy" id="118357"/>
    <lineage>
        <taxon>Eukaryota</taxon>
        <taxon>Viridiplantae</taxon>
        <taxon>Streptophyta</taxon>
        <taxon>Embryophyta</taxon>
        <taxon>Tracheophyta</taxon>
        <taxon>Spermatophyta</taxon>
        <taxon>Magnoliopsida</taxon>
        <taxon>eudicotyledons</taxon>
        <taxon>Gunneridae</taxon>
        <taxon>Pentapetalae</taxon>
        <taxon>asterids</taxon>
        <taxon>Ericales</taxon>
        <taxon>Ericaceae</taxon>
        <taxon>Ericoideae</taxon>
        <taxon>Rhodoreae</taxon>
        <taxon>Rhododendron</taxon>
    </lineage>
</organism>
<evidence type="ECO:0000313" key="2">
    <source>
        <dbReference type="EMBL" id="KAF7139225.1"/>
    </source>
</evidence>
<reference evidence="2" key="1">
    <citation type="submission" date="2019-11" db="EMBL/GenBank/DDBJ databases">
        <authorList>
            <person name="Liu Y."/>
            <person name="Hou J."/>
            <person name="Li T.-Q."/>
            <person name="Guan C.-H."/>
            <person name="Wu X."/>
            <person name="Wu H.-Z."/>
            <person name="Ling F."/>
            <person name="Zhang R."/>
            <person name="Shi X.-G."/>
            <person name="Ren J.-P."/>
            <person name="Chen E.-F."/>
            <person name="Sun J.-M."/>
        </authorList>
    </citation>
    <scope>NUCLEOTIDE SEQUENCE</scope>
    <source>
        <strain evidence="2">Adult_tree_wgs_1</strain>
        <tissue evidence="2">Leaves</tissue>
    </source>
</reference>
<dbReference type="EMBL" id="WJXA01000007">
    <property type="protein sequence ID" value="KAF7139225.1"/>
    <property type="molecule type" value="Genomic_DNA"/>
</dbReference>
<name>A0A834GRM1_RHOSS</name>
<dbReference type="AlphaFoldDB" id="A0A834GRM1"/>
<keyword evidence="3" id="KW-1185">Reference proteome</keyword>
<feature type="compositionally biased region" description="Low complexity" evidence="1">
    <location>
        <begin position="76"/>
        <end position="98"/>
    </location>
</feature>